<dbReference type="InterPro" id="IPR045522">
    <property type="entry name" value="DUF6474"/>
</dbReference>
<name>A0AAC9HKF8_9PSEU</name>
<protein>
    <submittedName>
        <fullName evidence="1">Uncharacterized protein</fullName>
    </submittedName>
</protein>
<organism evidence="1 2">
    <name type="scientific">Actinoalloteichus hymeniacidonis</name>
    <dbReference type="NCBI Taxonomy" id="340345"/>
    <lineage>
        <taxon>Bacteria</taxon>
        <taxon>Bacillati</taxon>
        <taxon>Actinomycetota</taxon>
        <taxon>Actinomycetes</taxon>
        <taxon>Pseudonocardiales</taxon>
        <taxon>Pseudonocardiaceae</taxon>
        <taxon>Actinoalloteichus</taxon>
    </lineage>
</organism>
<dbReference type="EMBL" id="CP014859">
    <property type="protein sequence ID" value="AOS60904.1"/>
    <property type="molecule type" value="Genomic_DNA"/>
</dbReference>
<reference evidence="2" key="1">
    <citation type="submission" date="2016-03" db="EMBL/GenBank/DDBJ databases">
        <title>Complete genome sequence of the type strain Actinoalloteichus hymeniacidonis DSM 45092.</title>
        <authorList>
            <person name="Schaffert L."/>
            <person name="Albersmeier A."/>
            <person name="Winkler A."/>
            <person name="Kalinowski J."/>
            <person name="Zotchev S."/>
            <person name="Ruckert C."/>
        </authorList>
    </citation>
    <scope>NUCLEOTIDE SEQUENCE [LARGE SCALE GENOMIC DNA]</scope>
    <source>
        <strain evidence="2">HPA177(T) (DSM 45092(T))</strain>
    </source>
</reference>
<accession>A0AAC9HKF8</accession>
<dbReference type="AlphaFoldDB" id="A0AAC9HKF8"/>
<dbReference type="KEGG" id="ahm:TL08_00275"/>
<proteinExistence type="predicted"/>
<evidence type="ECO:0000313" key="1">
    <source>
        <dbReference type="EMBL" id="AOS60904.1"/>
    </source>
</evidence>
<sequence length="151" mass="16344">MARRKKSETVSTGRGKRLVGLAKTLVPLAAPVLLPYAATAAASARESIDRYRARRLGVPVERLAEFTGRGAALHARIVGIQESLGSLGERADASGGDARFASGIEPRLRQLLAAVRAAERMPSVRRRAAHRAIDAELAPVEDELLRRFNLR</sequence>
<dbReference type="Proteomes" id="UP000095210">
    <property type="component" value="Chromosome"/>
</dbReference>
<dbReference type="Pfam" id="PF20079">
    <property type="entry name" value="DUF6474"/>
    <property type="match status" value="1"/>
</dbReference>
<gene>
    <name evidence="1" type="ORF">TL08_00275</name>
</gene>
<evidence type="ECO:0000313" key="2">
    <source>
        <dbReference type="Proteomes" id="UP000095210"/>
    </source>
</evidence>
<keyword evidence="2" id="KW-1185">Reference proteome</keyword>